<dbReference type="InterPro" id="IPR003140">
    <property type="entry name" value="PLipase/COase/thioEstase"/>
</dbReference>
<dbReference type="PANTHER" id="PTHR10655:SF17">
    <property type="entry name" value="LYSOPHOSPHOLIPASE-LIKE PROTEIN 1"/>
    <property type="match status" value="1"/>
</dbReference>
<dbReference type="GO" id="GO:0016787">
    <property type="term" value="F:hydrolase activity"/>
    <property type="evidence" value="ECO:0007669"/>
    <property type="project" value="UniProtKB-KW"/>
</dbReference>
<protein>
    <submittedName>
        <fullName evidence="4">Phospholipase</fullName>
    </submittedName>
</protein>
<dbReference type="AlphaFoldDB" id="A0A2U1V3G3"/>
<dbReference type="PANTHER" id="PTHR10655">
    <property type="entry name" value="LYSOPHOSPHOLIPASE-RELATED"/>
    <property type="match status" value="1"/>
</dbReference>
<dbReference type="EMBL" id="PDOA01000007">
    <property type="protein sequence ID" value="PWC28435.1"/>
    <property type="molecule type" value="Genomic_DNA"/>
</dbReference>
<dbReference type="SUPFAM" id="SSF53474">
    <property type="entry name" value="alpha/beta-Hydrolases"/>
    <property type="match status" value="1"/>
</dbReference>
<organism evidence="4 5">
    <name type="scientific">Teichococcus aestuarii</name>
    <dbReference type="NCBI Taxonomy" id="568898"/>
    <lineage>
        <taxon>Bacteria</taxon>
        <taxon>Pseudomonadati</taxon>
        <taxon>Pseudomonadota</taxon>
        <taxon>Alphaproteobacteria</taxon>
        <taxon>Acetobacterales</taxon>
        <taxon>Roseomonadaceae</taxon>
        <taxon>Roseomonas</taxon>
    </lineage>
</organism>
<keyword evidence="5" id="KW-1185">Reference proteome</keyword>
<keyword evidence="2" id="KW-0378">Hydrolase</keyword>
<accession>A0A2U1V3G3</accession>
<dbReference type="OrthoDB" id="9801763at2"/>
<name>A0A2U1V3G3_9PROT</name>
<evidence type="ECO:0000256" key="2">
    <source>
        <dbReference type="ARBA" id="ARBA00022801"/>
    </source>
</evidence>
<evidence type="ECO:0000313" key="4">
    <source>
        <dbReference type="EMBL" id="PWC28435.1"/>
    </source>
</evidence>
<comment type="similarity">
    <text evidence="1">Belongs to the AB hydrolase superfamily. AB hydrolase 2 family.</text>
</comment>
<dbReference type="InterPro" id="IPR029058">
    <property type="entry name" value="AB_hydrolase_fold"/>
</dbReference>
<dbReference type="InterPro" id="IPR050565">
    <property type="entry name" value="LYPA1-2/EST-like"/>
</dbReference>
<gene>
    <name evidence="4" type="ORF">CR165_12105</name>
</gene>
<reference evidence="5" key="1">
    <citation type="submission" date="2017-10" db="EMBL/GenBank/DDBJ databases">
        <authorList>
            <person name="Toshchakov S.V."/>
            <person name="Goeva M.A."/>
        </authorList>
    </citation>
    <scope>NUCLEOTIDE SEQUENCE [LARGE SCALE GENOMIC DNA]</scope>
    <source>
        <strain evidence="5">JR1/69-1-13</strain>
    </source>
</reference>
<evidence type="ECO:0000313" key="5">
    <source>
        <dbReference type="Proteomes" id="UP000245048"/>
    </source>
</evidence>
<dbReference type="Pfam" id="PF02230">
    <property type="entry name" value="Abhydrolase_2"/>
    <property type="match status" value="1"/>
</dbReference>
<sequence length="220" mass="22788">MSWLSRGTGAHAGLPVALEGAPLHRARAAVVLLHGRAGNPYAILRHARVLGQPDLALLAPQAEGRSWYPARFVRPLAENAAHLDSAFSVVDGLIAAAGLPPERVALMGFSQGACVSLEYVVRRRPRLGAVIALSGGLMGAAPPDPAPEPGLAGLPVLLAGGREDRQIPLARVLETEDALGRLGADVTLHLRDGDLHGVTEAERRLAATLLARLGTAPAGA</sequence>
<dbReference type="Gene3D" id="3.40.50.1820">
    <property type="entry name" value="alpha/beta hydrolase"/>
    <property type="match status" value="1"/>
</dbReference>
<dbReference type="RefSeq" id="WP_109517257.1">
    <property type="nucleotide sequence ID" value="NZ_JBHSCH010000004.1"/>
</dbReference>
<dbReference type="Proteomes" id="UP000245048">
    <property type="component" value="Unassembled WGS sequence"/>
</dbReference>
<feature type="domain" description="Phospholipase/carboxylesterase/thioesterase" evidence="3">
    <location>
        <begin position="26"/>
        <end position="201"/>
    </location>
</feature>
<evidence type="ECO:0000259" key="3">
    <source>
        <dbReference type="Pfam" id="PF02230"/>
    </source>
</evidence>
<comment type="caution">
    <text evidence="4">The sequence shown here is derived from an EMBL/GenBank/DDBJ whole genome shotgun (WGS) entry which is preliminary data.</text>
</comment>
<evidence type="ECO:0000256" key="1">
    <source>
        <dbReference type="ARBA" id="ARBA00006499"/>
    </source>
</evidence>
<proteinExistence type="inferred from homology"/>